<feature type="compositionally biased region" description="Polar residues" evidence="1">
    <location>
        <begin position="1"/>
        <end position="22"/>
    </location>
</feature>
<dbReference type="GO" id="GO:0006261">
    <property type="term" value="P:DNA-templated DNA replication"/>
    <property type="evidence" value="ECO:0007669"/>
    <property type="project" value="TreeGrafter"/>
</dbReference>
<reference evidence="2 3" key="1">
    <citation type="submission" date="2024-01" db="EMBL/GenBank/DDBJ databases">
        <authorList>
            <person name="Waweru B."/>
        </authorList>
    </citation>
    <scope>NUCLEOTIDE SEQUENCE [LARGE SCALE GENOMIC DNA]</scope>
</reference>
<dbReference type="EMBL" id="CAWUPB010001173">
    <property type="protein sequence ID" value="CAK7345928.1"/>
    <property type="molecule type" value="Genomic_DNA"/>
</dbReference>
<gene>
    <name evidence="2" type="ORF">DCAF_LOCUS18591</name>
</gene>
<keyword evidence="3" id="KW-1185">Reference proteome</keyword>
<dbReference type="PANTHER" id="PTHR11669:SF51">
    <property type="entry name" value="AAA+ ATPASE DOMAIN-CONTAINING PROTEIN"/>
    <property type="match status" value="1"/>
</dbReference>
<dbReference type="Gene3D" id="3.40.50.300">
    <property type="entry name" value="P-loop containing nucleotide triphosphate hydrolases"/>
    <property type="match status" value="1"/>
</dbReference>
<dbReference type="PANTHER" id="PTHR11669">
    <property type="entry name" value="REPLICATION FACTOR C / DNA POLYMERASE III GAMMA-TAU SUBUNIT"/>
    <property type="match status" value="1"/>
</dbReference>
<feature type="region of interest" description="Disordered" evidence="1">
    <location>
        <begin position="1"/>
        <end position="45"/>
    </location>
</feature>
<name>A0AAV1S4Z6_9ROSI</name>
<dbReference type="InterPro" id="IPR050238">
    <property type="entry name" value="DNA_Rep/Repair_Clamp_Loader"/>
</dbReference>
<protein>
    <recommendedName>
        <fullName evidence="4">ATPase AAA-type core domain-containing protein</fullName>
    </recommendedName>
</protein>
<accession>A0AAV1S4Z6</accession>
<dbReference type="AlphaFoldDB" id="A0AAV1S4Z6"/>
<dbReference type="SUPFAM" id="SSF52540">
    <property type="entry name" value="P-loop containing nucleoside triphosphate hydrolases"/>
    <property type="match status" value="1"/>
</dbReference>
<dbReference type="GO" id="GO:0005663">
    <property type="term" value="C:DNA replication factor C complex"/>
    <property type="evidence" value="ECO:0007669"/>
    <property type="project" value="TreeGrafter"/>
</dbReference>
<organism evidence="2 3">
    <name type="scientific">Dovyalis caffra</name>
    <dbReference type="NCBI Taxonomy" id="77055"/>
    <lineage>
        <taxon>Eukaryota</taxon>
        <taxon>Viridiplantae</taxon>
        <taxon>Streptophyta</taxon>
        <taxon>Embryophyta</taxon>
        <taxon>Tracheophyta</taxon>
        <taxon>Spermatophyta</taxon>
        <taxon>Magnoliopsida</taxon>
        <taxon>eudicotyledons</taxon>
        <taxon>Gunneridae</taxon>
        <taxon>Pentapetalae</taxon>
        <taxon>rosids</taxon>
        <taxon>fabids</taxon>
        <taxon>Malpighiales</taxon>
        <taxon>Salicaceae</taxon>
        <taxon>Flacourtieae</taxon>
        <taxon>Dovyalis</taxon>
    </lineage>
</organism>
<dbReference type="Proteomes" id="UP001314170">
    <property type="component" value="Unassembled WGS sequence"/>
</dbReference>
<proteinExistence type="predicted"/>
<sequence length="231" mass="26161">MNRQRSCCTHSSFTPSTTTIKKSLTIPEDDEITTRSHKSQQNGRWSVDWQCSSKHTSSGKGKKVINLERRRSVDRYHECRSIAPETTNCSPGQGFYSESEEDSSSEEEIDAMILDNIDHSCYSHAYLRRCYSQHKDRNRGRKSVRHSSTSLRDKYQPKSFQDIVGHEIITKVISNAVDKKKIAQLYLFHGPNGTGKTSTARIFAMALQCESPIHLINHVGVAEDAPEARLS</sequence>
<dbReference type="Pfam" id="PF13177">
    <property type="entry name" value="DNA_pol3_delta2"/>
    <property type="match status" value="1"/>
</dbReference>
<dbReference type="GO" id="GO:0006281">
    <property type="term" value="P:DNA repair"/>
    <property type="evidence" value="ECO:0007669"/>
    <property type="project" value="TreeGrafter"/>
</dbReference>
<dbReference type="InterPro" id="IPR027417">
    <property type="entry name" value="P-loop_NTPase"/>
</dbReference>
<comment type="caution">
    <text evidence="2">The sequence shown here is derived from an EMBL/GenBank/DDBJ whole genome shotgun (WGS) entry which is preliminary data.</text>
</comment>
<dbReference type="GO" id="GO:0003689">
    <property type="term" value="F:DNA clamp loader activity"/>
    <property type="evidence" value="ECO:0007669"/>
    <property type="project" value="TreeGrafter"/>
</dbReference>
<evidence type="ECO:0000256" key="1">
    <source>
        <dbReference type="SAM" id="MobiDB-lite"/>
    </source>
</evidence>
<evidence type="ECO:0000313" key="3">
    <source>
        <dbReference type="Proteomes" id="UP001314170"/>
    </source>
</evidence>
<evidence type="ECO:0008006" key="4">
    <source>
        <dbReference type="Google" id="ProtNLM"/>
    </source>
</evidence>
<evidence type="ECO:0000313" key="2">
    <source>
        <dbReference type="EMBL" id="CAK7345928.1"/>
    </source>
</evidence>